<keyword evidence="2" id="KW-0812">Transmembrane</keyword>
<feature type="transmembrane region" description="Helical" evidence="2">
    <location>
        <begin position="90"/>
        <end position="114"/>
    </location>
</feature>
<evidence type="ECO:0000313" key="3">
    <source>
        <dbReference type="EMBL" id="QPZ37798.1"/>
    </source>
</evidence>
<evidence type="ECO:0000256" key="1">
    <source>
        <dbReference type="SAM" id="MobiDB-lite"/>
    </source>
</evidence>
<dbReference type="Proteomes" id="UP000662814">
    <property type="component" value="Chromosome"/>
</dbReference>
<keyword evidence="2" id="KW-0472">Membrane</keyword>
<sequence length="119" mass="12300">MSTEPSSPDRKDTDGTEPAESLFSQPETGSTAPFASEPTYRPQSGSGPDAAATASTRRAPIFGTIFWGIILLVFAVVMAVLAIPTITVDVVALTITALVVLGALLVVAGVAASVRNRRN</sequence>
<gene>
    <name evidence="3" type="ORF">HCR76_13385</name>
</gene>
<reference evidence="3 4" key="1">
    <citation type="submission" date="2020-12" db="EMBL/GenBank/DDBJ databases">
        <title>Microbacterium sp. HY060.</title>
        <authorList>
            <person name="Zhou J."/>
        </authorList>
    </citation>
    <scope>NUCLEOTIDE SEQUENCE [LARGE SCALE GENOMIC DNA]</scope>
    <source>
        <strain evidence="3 4">HY60</strain>
    </source>
</reference>
<proteinExistence type="predicted"/>
<name>A0ABX6YG70_9MICO</name>
<accession>A0ABX6YG70</accession>
<dbReference type="RefSeq" id="WP_166991415.1">
    <property type="nucleotide sequence ID" value="NZ_CP061169.1"/>
</dbReference>
<feature type="region of interest" description="Disordered" evidence="1">
    <location>
        <begin position="1"/>
        <end position="53"/>
    </location>
</feature>
<evidence type="ECO:0000256" key="2">
    <source>
        <dbReference type="SAM" id="Phobius"/>
    </source>
</evidence>
<evidence type="ECO:0000313" key="4">
    <source>
        <dbReference type="Proteomes" id="UP000662814"/>
    </source>
</evidence>
<keyword evidence="4" id="KW-1185">Reference proteome</keyword>
<organism evidence="3 4">
    <name type="scientific">Paramicrobacterium chengjingii</name>
    <dbReference type="NCBI Taxonomy" id="2769067"/>
    <lineage>
        <taxon>Bacteria</taxon>
        <taxon>Bacillati</taxon>
        <taxon>Actinomycetota</taxon>
        <taxon>Actinomycetes</taxon>
        <taxon>Micrococcales</taxon>
        <taxon>Microbacteriaceae</taxon>
        <taxon>Paramicrobacterium</taxon>
    </lineage>
</organism>
<keyword evidence="2" id="KW-1133">Transmembrane helix</keyword>
<dbReference type="EMBL" id="CP061169">
    <property type="protein sequence ID" value="QPZ37798.1"/>
    <property type="molecule type" value="Genomic_DNA"/>
</dbReference>
<protein>
    <submittedName>
        <fullName evidence="3">Uncharacterized protein</fullName>
    </submittedName>
</protein>
<feature type="compositionally biased region" description="Polar residues" evidence="1">
    <location>
        <begin position="22"/>
        <end position="33"/>
    </location>
</feature>
<feature type="transmembrane region" description="Helical" evidence="2">
    <location>
        <begin position="65"/>
        <end position="84"/>
    </location>
</feature>